<dbReference type="PANTHER" id="PTHR43200:SF6">
    <property type="entry name" value="3'(2'),5'-BISPHOSPHATE NUCLEOTIDASE"/>
    <property type="match status" value="1"/>
</dbReference>
<feature type="binding site" evidence="6">
    <location>
        <position position="84"/>
    </location>
    <ligand>
        <name>Mg(2+)</name>
        <dbReference type="ChEBI" id="CHEBI:18420"/>
        <label>1</label>
        <note>catalytic</note>
    </ligand>
</feature>
<accession>A0A934IRU7</accession>
<dbReference type="SUPFAM" id="SSF56655">
    <property type="entry name" value="Carbohydrate phosphatase"/>
    <property type="match status" value="1"/>
</dbReference>
<keyword evidence="4" id="KW-0378">Hydrolase</keyword>
<comment type="cofactor">
    <cofactor evidence="1 6">
        <name>Mg(2+)</name>
        <dbReference type="ChEBI" id="CHEBI:18420"/>
    </cofactor>
</comment>
<sequence>MIKDDFSLLDRLAEASAEAILPHFRRLSGVENKADDGFDPVTQADKAAEAALRAILASERPDDGILGEEFQNHAGSSGRTWIIDPIDGTRGFMIGLPVWGVLVALADASGPVLGMMSQPYVGERFLASPDGAFHVDRAGRRTPLATRPCASLDAAILTTTSPDGFTPEVIPRFAALARRCRMVRYGTDCYAYALLAAGHVDVVVEMGLKPFDIAPFVPIVEAAGGAITDFAGERIGPTLPHTFNGEAVAVGDASLLPAVLEVLNG</sequence>
<dbReference type="InterPro" id="IPR051090">
    <property type="entry name" value="Inositol_monoP_superfamily"/>
</dbReference>
<keyword evidence="5 6" id="KW-0460">Magnesium</keyword>
<dbReference type="Gene3D" id="3.30.540.10">
    <property type="entry name" value="Fructose-1,6-Bisphosphatase, subunit A, domain 1"/>
    <property type="match status" value="1"/>
</dbReference>
<comment type="similarity">
    <text evidence="2">Belongs to the inositol monophosphatase superfamily.</text>
</comment>
<dbReference type="InterPro" id="IPR000760">
    <property type="entry name" value="Inositol_monophosphatase-like"/>
</dbReference>
<dbReference type="PRINTS" id="PR00377">
    <property type="entry name" value="IMPHPHTASES"/>
</dbReference>
<evidence type="ECO:0000256" key="2">
    <source>
        <dbReference type="ARBA" id="ARBA00009759"/>
    </source>
</evidence>
<comment type="caution">
    <text evidence="7">The sequence shown here is derived from an EMBL/GenBank/DDBJ whole genome shotgun (WGS) entry which is preliminary data.</text>
</comment>
<feature type="binding site" evidence="6">
    <location>
        <position position="68"/>
    </location>
    <ligand>
        <name>Mg(2+)</name>
        <dbReference type="ChEBI" id="CHEBI:18420"/>
        <label>1</label>
        <note>catalytic</note>
    </ligand>
</feature>
<dbReference type="Pfam" id="PF00459">
    <property type="entry name" value="Inositol_P"/>
    <property type="match status" value="1"/>
</dbReference>
<evidence type="ECO:0000256" key="6">
    <source>
        <dbReference type="PIRSR" id="PIRSR600760-2"/>
    </source>
</evidence>
<evidence type="ECO:0000256" key="5">
    <source>
        <dbReference type="ARBA" id="ARBA00022842"/>
    </source>
</evidence>
<dbReference type="GO" id="GO:0000105">
    <property type="term" value="P:L-histidine biosynthetic process"/>
    <property type="evidence" value="ECO:0007669"/>
    <property type="project" value="TreeGrafter"/>
</dbReference>
<feature type="binding site" evidence="6">
    <location>
        <position position="212"/>
    </location>
    <ligand>
        <name>Mg(2+)</name>
        <dbReference type="ChEBI" id="CHEBI:18420"/>
        <label>1</label>
        <note>catalytic</note>
    </ligand>
</feature>
<dbReference type="EMBL" id="JAEKJA010000011">
    <property type="protein sequence ID" value="MBJ3776895.1"/>
    <property type="molecule type" value="Genomic_DNA"/>
</dbReference>
<evidence type="ECO:0000256" key="3">
    <source>
        <dbReference type="ARBA" id="ARBA00022723"/>
    </source>
</evidence>
<name>A0A934IRU7_9HYPH</name>
<dbReference type="AlphaFoldDB" id="A0A934IRU7"/>
<dbReference type="Proteomes" id="UP000609531">
    <property type="component" value="Unassembled WGS sequence"/>
</dbReference>
<keyword evidence="3 6" id="KW-0479">Metal-binding</keyword>
<dbReference type="Gene3D" id="3.40.190.80">
    <property type="match status" value="1"/>
</dbReference>
<evidence type="ECO:0000256" key="4">
    <source>
        <dbReference type="ARBA" id="ARBA00022801"/>
    </source>
</evidence>
<dbReference type="GO" id="GO:0046872">
    <property type="term" value="F:metal ion binding"/>
    <property type="evidence" value="ECO:0007669"/>
    <property type="project" value="UniProtKB-KW"/>
</dbReference>
<dbReference type="CDD" id="cd01641">
    <property type="entry name" value="Bacterial_IMPase_like_1"/>
    <property type="match status" value="1"/>
</dbReference>
<dbReference type="GO" id="GO:0016791">
    <property type="term" value="F:phosphatase activity"/>
    <property type="evidence" value="ECO:0007669"/>
    <property type="project" value="UniProtKB-ARBA"/>
</dbReference>
<evidence type="ECO:0000313" key="8">
    <source>
        <dbReference type="Proteomes" id="UP000609531"/>
    </source>
</evidence>
<gene>
    <name evidence="7" type="ORF">JCR33_14410</name>
</gene>
<organism evidence="7 8">
    <name type="scientific">Acuticoccus mangrovi</name>
    <dbReference type="NCBI Taxonomy" id="2796142"/>
    <lineage>
        <taxon>Bacteria</taxon>
        <taxon>Pseudomonadati</taxon>
        <taxon>Pseudomonadota</taxon>
        <taxon>Alphaproteobacteria</taxon>
        <taxon>Hyphomicrobiales</taxon>
        <taxon>Amorphaceae</taxon>
        <taxon>Acuticoccus</taxon>
    </lineage>
</organism>
<protein>
    <submittedName>
        <fullName evidence="7">Inositol monophosphatase family protein</fullName>
    </submittedName>
</protein>
<proteinExistence type="inferred from homology"/>
<evidence type="ECO:0000256" key="1">
    <source>
        <dbReference type="ARBA" id="ARBA00001946"/>
    </source>
</evidence>
<keyword evidence="8" id="KW-1185">Reference proteome</keyword>
<feature type="binding site" evidence="6">
    <location>
        <position position="86"/>
    </location>
    <ligand>
        <name>Mg(2+)</name>
        <dbReference type="ChEBI" id="CHEBI:18420"/>
        <label>1</label>
        <note>catalytic</note>
    </ligand>
</feature>
<reference evidence="7" key="1">
    <citation type="submission" date="2020-12" db="EMBL/GenBank/DDBJ databases">
        <title>Bacterial taxonomy.</title>
        <authorList>
            <person name="Pan X."/>
        </authorList>
    </citation>
    <scope>NUCLEOTIDE SEQUENCE</scope>
    <source>
        <strain evidence="7">B2012</strain>
    </source>
</reference>
<feature type="binding site" evidence="6">
    <location>
        <position position="87"/>
    </location>
    <ligand>
        <name>Mg(2+)</name>
        <dbReference type="ChEBI" id="CHEBI:18420"/>
        <label>1</label>
        <note>catalytic</note>
    </ligand>
</feature>
<dbReference type="PANTHER" id="PTHR43200">
    <property type="entry name" value="PHOSPHATASE"/>
    <property type="match status" value="1"/>
</dbReference>
<evidence type="ECO:0000313" key="7">
    <source>
        <dbReference type="EMBL" id="MBJ3776895.1"/>
    </source>
</evidence>